<dbReference type="AlphaFoldDB" id="A0A382L3Z5"/>
<evidence type="ECO:0000256" key="1">
    <source>
        <dbReference type="SAM" id="MobiDB-lite"/>
    </source>
</evidence>
<feature type="compositionally biased region" description="Basic and acidic residues" evidence="1">
    <location>
        <begin position="7"/>
        <end position="31"/>
    </location>
</feature>
<dbReference type="Gene3D" id="3.30.1490.300">
    <property type="match status" value="1"/>
</dbReference>
<gene>
    <name evidence="2" type="ORF">METZ01_LOCUS283379</name>
</gene>
<dbReference type="Gene3D" id="3.30.420.40">
    <property type="match status" value="1"/>
</dbReference>
<reference evidence="2" key="1">
    <citation type="submission" date="2018-05" db="EMBL/GenBank/DDBJ databases">
        <authorList>
            <person name="Lanie J.A."/>
            <person name="Ng W.-L."/>
            <person name="Kazmierczak K.M."/>
            <person name="Andrzejewski T.M."/>
            <person name="Davidsen T.M."/>
            <person name="Wayne K.J."/>
            <person name="Tettelin H."/>
            <person name="Glass J.I."/>
            <person name="Rusch D."/>
            <person name="Podicherti R."/>
            <person name="Tsui H.-C.T."/>
            <person name="Winkler M.E."/>
        </authorList>
    </citation>
    <scope>NUCLEOTIDE SEQUENCE</scope>
</reference>
<feature type="compositionally biased region" description="Basic and acidic residues" evidence="1">
    <location>
        <begin position="48"/>
        <end position="67"/>
    </location>
</feature>
<dbReference type="EMBL" id="UINC01084153">
    <property type="protein sequence ID" value="SVC30525.1"/>
    <property type="molecule type" value="Genomic_DNA"/>
</dbReference>
<feature type="region of interest" description="Disordered" evidence="1">
    <location>
        <begin position="1"/>
        <end position="70"/>
    </location>
</feature>
<feature type="region of interest" description="Disordered" evidence="1">
    <location>
        <begin position="125"/>
        <end position="193"/>
    </location>
</feature>
<feature type="compositionally biased region" description="Polar residues" evidence="1">
    <location>
        <begin position="137"/>
        <end position="193"/>
    </location>
</feature>
<sequence length="400" mass="44906">MNENEEDKNKITKEEEVKGDQTQSEDEKQPLDESQPVNDSQPIISEQESSKTGKNEEEKKERQVIHKKDGRLHVYVRQDKYKGELKSKNWVGRLYIDGKQKISSSGTPNLEEAIPILEKWFDDIHTQKEKGKEQENLEQSATSEQSIPAPEQSTPSPMQKTSTIGKTTEPTAVSQNTNSPTLNDDTSSSTKPRSNIFEKFKNIKFQKPSFGKKTTSSTSSGAIKKNRFTQNIQKFFKSKLGKASVSGEEIVGVELTSSEIRLAQVSVNKANQWILEKFYIHKVDLPPDSAVLDNLEKLGNELSVAMQKAQITTANAAIAIPVTSAIIRVVTSPLMSDEELKKAIETNSLWENLIQLTDNLNDYSVFHQVINKNQKENTMDILFVASKLSDINNFTSIIKS</sequence>
<organism evidence="2">
    <name type="scientific">marine metagenome</name>
    <dbReference type="NCBI Taxonomy" id="408172"/>
    <lineage>
        <taxon>unclassified sequences</taxon>
        <taxon>metagenomes</taxon>
        <taxon>ecological metagenomes</taxon>
    </lineage>
</organism>
<protein>
    <submittedName>
        <fullName evidence="2">Uncharacterized protein</fullName>
    </submittedName>
</protein>
<feature type="non-terminal residue" evidence="2">
    <location>
        <position position="400"/>
    </location>
</feature>
<evidence type="ECO:0000313" key="2">
    <source>
        <dbReference type="EMBL" id="SVC30525.1"/>
    </source>
</evidence>
<name>A0A382L3Z5_9ZZZZ</name>
<proteinExistence type="predicted"/>
<feature type="compositionally biased region" description="Basic and acidic residues" evidence="1">
    <location>
        <begin position="125"/>
        <end position="135"/>
    </location>
</feature>
<feature type="compositionally biased region" description="Polar residues" evidence="1">
    <location>
        <begin position="35"/>
        <end position="47"/>
    </location>
</feature>
<accession>A0A382L3Z5</accession>